<dbReference type="Proteomes" id="UP001623330">
    <property type="component" value="Unassembled WGS sequence"/>
</dbReference>
<sequence length="492" mass="54839">MTVTALLPSFNILNNNTKRADDLMSSNENNKLYVSTPKTSSVPNNNTYTTNIIPSPQNYSSGKVVKTEFTNNIGPLSKKIQLPPISSFDKLITAIKNENTEQTAPKIKLENQDYNFYDTLHRRRSRTGSVPISGRQSLSIPILSSNTNINNKCPADRQALVPTPDAAVTSAPNSYFPALKSQSSSPSMSTAMASPVTLATNSAPYLLPSASSNSSMGTVGSALFQSPQYYVQSCASTSVSTPRSELDIGKNFQIGNDSLLQSQYQVPKLASLPSQSPTGLSRRSSNGSQGDYNNKNRKKRECPICHKFFANLSTHKSTHLTSQDRPHKCVICQRGFARNNDLIRHKKRHWKDNLDVLANPELSGNVELQQDSIAKQRELKKNQLKSLHQIKGAFQCPYNTNLIEVDLELYKYKAQSGVLNFKPIDCHQTGVFSRCDTYKNHLKALHFEYPPRTKREQRGIVPGRCRHCGEKFPNVDVWLNQHVGKTCGFPYH</sequence>
<proteinExistence type="predicted"/>
<evidence type="ECO:0000313" key="5">
    <source>
        <dbReference type="Proteomes" id="UP001623330"/>
    </source>
</evidence>
<dbReference type="SMART" id="SM00355">
    <property type="entry name" value="ZnF_C2H2"/>
    <property type="match status" value="2"/>
</dbReference>
<dbReference type="PROSITE" id="PS00028">
    <property type="entry name" value="ZINC_FINGER_C2H2_1"/>
    <property type="match status" value="1"/>
</dbReference>
<dbReference type="InterPro" id="IPR013087">
    <property type="entry name" value="Znf_C2H2_type"/>
</dbReference>
<dbReference type="PANTHER" id="PTHR46105">
    <property type="entry name" value="AGAP004733-PA"/>
    <property type="match status" value="1"/>
</dbReference>
<dbReference type="PROSITE" id="PS50157">
    <property type="entry name" value="ZINC_FINGER_C2H2_2"/>
    <property type="match status" value="1"/>
</dbReference>
<feature type="region of interest" description="Disordered" evidence="2">
    <location>
        <begin position="270"/>
        <end position="296"/>
    </location>
</feature>
<dbReference type="InterPro" id="IPR050457">
    <property type="entry name" value="ZnFinger_BTB_dom_contain"/>
</dbReference>
<gene>
    <name evidence="4" type="ORF">RNJ44_01661</name>
</gene>
<comment type="caution">
    <text evidence="4">The sequence shown here is derived from an EMBL/GenBank/DDBJ whole genome shotgun (WGS) entry which is preliminary data.</text>
</comment>
<keyword evidence="1" id="KW-0862">Zinc</keyword>
<evidence type="ECO:0000259" key="3">
    <source>
        <dbReference type="PROSITE" id="PS50157"/>
    </source>
</evidence>
<keyword evidence="5" id="KW-1185">Reference proteome</keyword>
<evidence type="ECO:0000256" key="2">
    <source>
        <dbReference type="SAM" id="MobiDB-lite"/>
    </source>
</evidence>
<dbReference type="InterPro" id="IPR036236">
    <property type="entry name" value="Znf_C2H2_sf"/>
</dbReference>
<dbReference type="Gene3D" id="3.30.160.60">
    <property type="entry name" value="Classic Zinc Finger"/>
    <property type="match status" value="1"/>
</dbReference>
<keyword evidence="1" id="KW-0863">Zinc-finger</keyword>
<accession>A0ABR4NNF0</accession>
<keyword evidence="1" id="KW-0479">Metal-binding</keyword>
<dbReference type="PANTHER" id="PTHR46105:SF28">
    <property type="entry name" value="ZINC FINGER PROTEIN 37-LIKE"/>
    <property type="match status" value="1"/>
</dbReference>
<evidence type="ECO:0000256" key="1">
    <source>
        <dbReference type="PROSITE-ProRule" id="PRU00042"/>
    </source>
</evidence>
<dbReference type="EMBL" id="JBEVYD010000011">
    <property type="protein sequence ID" value="KAL3229525.1"/>
    <property type="molecule type" value="Genomic_DNA"/>
</dbReference>
<name>A0ABR4NNF0_9SACH</name>
<feature type="compositionally biased region" description="Polar residues" evidence="2">
    <location>
        <begin position="272"/>
        <end position="293"/>
    </location>
</feature>
<dbReference type="SUPFAM" id="SSF57667">
    <property type="entry name" value="beta-beta-alpha zinc fingers"/>
    <property type="match status" value="1"/>
</dbReference>
<reference evidence="4 5" key="1">
    <citation type="submission" date="2024-05" db="EMBL/GenBank/DDBJ databases">
        <title>Long read based assembly of the Candida bracarensis genome reveals expanded adhesin content.</title>
        <authorList>
            <person name="Marcet-Houben M."/>
            <person name="Ksiezopolska E."/>
            <person name="Gabaldon T."/>
        </authorList>
    </citation>
    <scope>NUCLEOTIDE SEQUENCE [LARGE SCALE GENOMIC DNA]</scope>
    <source>
        <strain evidence="4 5">CBM6</strain>
    </source>
</reference>
<feature type="domain" description="C2H2-type" evidence="3">
    <location>
        <begin position="327"/>
        <end position="354"/>
    </location>
</feature>
<evidence type="ECO:0000313" key="4">
    <source>
        <dbReference type="EMBL" id="KAL3229525.1"/>
    </source>
</evidence>
<protein>
    <submittedName>
        <fullName evidence="4">Zinc finger protein STP4</fullName>
    </submittedName>
</protein>
<organism evidence="4 5">
    <name type="scientific">Nakaseomyces bracarensis</name>
    <dbReference type="NCBI Taxonomy" id="273131"/>
    <lineage>
        <taxon>Eukaryota</taxon>
        <taxon>Fungi</taxon>
        <taxon>Dikarya</taxon>
        <taxon>Ascomycota</taxon>
        <taxon>Saccharomycotina</taxon>
        <taxon>Saccharomycetes</taxon>
        <taxon>Saccharomycetales</taxon>
        <taxon>Saccharomycetaceae</taxon>
        <taxon>Nakaseomyces</taxon>
    </lineage>
</organism>